<gene>
    <name evidence="2" type="ORF">KTS45_12935</name>
</gene>
<comment type="caution">
    <text evidence="2">The sequence shown here is derived from an EMBL/GenBank/DDBJ whole genome shotgun (WGS) entry which is preliminary data.</text>
</comment>
<dbReference type="OrthoDB" id="280959at2157"/>
<accession>A0A8J7Y6S7</accession>
<dbReference type="InterPro" id="IPR055537">
    <property type="entry name" value="DUF7113"/>
</dbReference>
<reference evidence="2 3" key="1">
    <citation type="submission" date="2021-06" db="EMBL/GenBank/DDBJ databases">
        <title>New haloarchaea isolates fom saline soil.</title>
        <authorList>
            <person name="Duran-Viseras A."/>
            <person name="Sanchez-Porro C.S."/>
            <person name="Ventosa A."/>
        </authorList>
    </citation>
    <scope>NUCLEOTIDE SEQUENCE [LARGE SCALE GENOMIC DNA]</scope>
    <source>
        <strain evidence="2 3">JCM 183640</strain>
    </source>
</reference>
<proteinExistence type="predicted"/>
<dbReference type="RefSeq" id="WP_162317941.1">
    <property type="nucleotide sequence ID" value="NZ_JAHQXF010000002.1"/>
</dbReference>
<evidence type="ECO:0000313" key="2">
    <source>
        <dbReference type="EMBL" id="MBV0925102.1"/>
    </source>
</evidence>
<organism evidence="2 3">
    <name type="scientific">Haloarcula limicola</name>
    <dbReference type="NCBI Taxonomy" id="1429915"/>
    <lineage>
        <taxon>Archaea</taxon>
        <taxon>Methanobacteriati</taxon>
        <taxon>Methanobacteriota</taxon>
        <taxon>Stenosarchaea group</taxon>
        <taxon>Halobacteria</taxon>
        <taxon>Halobacteriales</taxon>
        <taxon>Haloarculaceae</taxon>
        <taxon>Haloarcula</taxon>
    </lineage>
</organism>
<keyword evidence="3" id="KW-1185">Reference proteome</keyword>
<dbReference type="Proteomes" id="UP000766550">
    <property type="component" value="Unassembled WGS sequence"/>
</dbReference>
<feature type="region of interest" description="Disordered" evidence="1">
    <location>
        <begin position="1"/>
        <end position="31"/>
    </location>
</feature>
<evidence type="ECO:0000256" key="1">
    <source>
        <dbReference type="SAM" id="MobiDB-lite"/>
    </source>
</evidence>
<dbReference type="Pfam" id="PF23425">
    <property type="entry name" value="DUF7113"/>
    <property type="match status" value="1"/>
</dbReference>
<dbReference type="AlphaFoldDB" id="A0A8J7Y6S7"/>
<protein>
    <submittedName>
        <fullName evidence="2">Uncharacterized protein</fullName>
    </submittedName>
</protein>
<dbReference type="EMBL" id="JAHQXF010000002">
    <property type="protein sequence ID" value="MBV0925102.1"/>
    <property type="molecule type" value="Genomic_DNA"/>
</dbReference>
<evidence type="ECO:0000313" key="3">
    <source>
        <dbReference type="Proteomes" id="UP000766550"/>
    </source>
</evidence>
<sequence>MLLVRGTAGGTGLTGTLYEPGEDPPSFKGAPDEGSPYVWVCDAFYEVESGGQAQTIGDRELRVAFESPMPRGFETREAAIEAAKEHVRTQFARLGVEAADVEVTVLQQAEEAEA</sequence>
<name>A0A8J7Y6S7_9EURY</name>